<proteinExistence type="predicted"/>
<protein>
    <recommendedName>
        <fullName evidence="3">DUF2935 domain-containing protein</fullName>
    </recommendedName>
</protein>
<sequence length="265" mass="30752">MEEQALFEHRFWLQILGDHSRFIFNALSPKEIDVHMAQAYIHRFDKLLEFSRQTDASIHLSQLNKQAYEATSDLREFKLSLLDRLLLGQVQIGMTPTFINHMVNELEEYSKILNALLAGNPVPHFSSLHHDLLWLPDAAGHAVSIAMDLDSVEKRLIHKSVQFEEHFNSFYLKAIELTGYMRTMRDVYPALSKFHLDVNMEMSIFMSFLKEIEELELSSELLSRLNPLMPDHMYREECYYLLKLSECGAIPAPNCNPDAPRIVIN</sequence>
<dbReference type="RefSeq" id="WP_183558632.1">
    <property type="nucleotide sequence ID" value="NZ_CBCSLB010000004.1"/>
</dbReference>
<dbReference type="SUPFAM" id="SSF158430">
    <property type="entry name" value="Bacillus cereus metalloprotein-like"/>
    <property type="match status" value="2"/>
</dbReference>
<organism evidence="1 2">
    <name type="scientific">Paenibacillus endophyticus</name>
    <dbReference type="NCBI Taxonomy" id="1294268"/>
    <lineage>
        <taxon>Bacteria</taxon>
        <taxon>Bacillati</taxon>
        <taxon>Bacillota</taxon>
        <taxon>Bacilli</taxon>
        <taxon>Bacillales</taxon>
        <taxon>Paenibacillaceae</taxon>
        <taxon>Paenibacillus</taxon>
    </lineage>
</organism>
<accession>A0A7W5C456</accession>
<name>A0A7W5C456_9BACL</name>
<dbReference type="AlphaFoldDB" id="A0A7W5C456"/>
<reference evidence="1 2" key="1">
    <citation type="submission" date="2020-08" db="EMBL/GenBank/DDBJ databases">
        <title>Genomic Encyclopedia of Type Strains, Phase III (KMG-III): the genomes of soil and plant-associated and newly described type strains.</title>
        <authorList>
            <person name="Whitman W."/>
        </authorList>
    </citation>
    <scope>NUCLEOTIDE SEQUENCE [LARGE SCALE GENOMIC DNA]</scope>
    <source>
        <strain evidence="1 2">CECT 8234</strain>
    </source>
</reference>
<dbReference type="Pfam" id="PF11155">
    <property type="entry name" value="DUF2935"/>
    <property type="match status" value="2"/>
</dbReference>
<evidence type="ECO:0008006" key="3">
    <source>
        <dbReference type="Google" id="ProtNLM"/>
    </source>
</evidence>
<dbReference type="Gene3D" id="1.20.1260.120">
    <property type="entry name" value="Protein of unknown function DUF2935"/>
    <property type="match status" value="1"/>
</dbReference>
<comment type="caution">
    <text evidence="1">The sequence shown here is derived from an EMBL/GenBank/DDBJ whole genome shotgun (WGS) entry which is preliminary data.</text>
</comment>
<keyword evidence="2" id="KW-1185">Reference proteome</keyword>
<evidence type="ECO:0000313" key="1">
    <source>
        <dbReference type="EMBL" id="MBB3150547.1"/>
    </source>
</evidence>
<evidence type="ECO:0000313" key="2">
    <source>
        <dbReference type="Proteomes" id="UP000518605"/>
    </source>
</evidence>
<dbReference type="Proteomes" id="UP000518605">
    <property type="component" value="Unassembled WGS sequence"/>
</dbReference>
<dbReference type="InterPro" id="IPR021328">
    <property type="entry name" value="CotB-like"/>
</dbReference>
<dbReference type="EMBL" id="JACHXW010000002">
    <property type="protein sequence ID" value="MBB3150547.1"/>
    <property type="molecule type" value="Genomic_DNA"/>
</dbReference>
<gene>
    <name evidence="1" type="ORF">FHS16_000581</name>
</gene>